<dbReference type="InterPro" id="IPR003033">
    <property type="entry name" value="SCP2_sterol-bd_dom"/>
</dbReference>
<comment type="pathway">
    <text evidence="1">Cofactor biosynthesis; ubiquinone biosynthesis.</text>
</comment>
<dbReference type="HAMAP" id="MF_02215">
    <property type="entry name" value="UbiJ"/>
    <property type="match status" value="1"/>
</dbReference>
<dbReference type="PANTHER" id="PTHR38693:SF1">
    <property type="entry name" value="UBIQUINONE BIOSYNTHESIS ACCESSORY FACTOR UBIJ"/>
    <property type="match status" value="1"/>
</dbReference>
<comment type="subcellular location">
    <subcellularLocation>
        <location evidence="1">Cytoplasm</location>
    </subcellularLocation>
</comment>
<keyword evidence="4" id="KW-1185">Reference proteome</keyword>
<evidence type="ECO:0000259" key="2">
    <source>
        <dbReference type="Pfam" id="PF02036"/>
    </source>
</evidence>
<keyword evidence="1" id="KW-0963">Cytoplasm</keyword>
<evidence type="ECO:0000256" key="1">
    <source>
        <dbReference type="HAMAP-Rule" id="MF_02215"/>
    </source>
</evidence>
<dbReference type="Pfam" id="PF02036">
    <property type="entry name" value="SCP2"/>
    <property type="match status" value="1"/>
</dbReference>
<dbReference type="GO" id="GO:0006744">
    <property type="term" value="P:ubiquinone biosynthetic process"/>
    <property type="evidence" value="ECO:0007669"/>
    <property type="project" value="UniProtKB-UniRule"/>
</dbReference>
<feature type="domain" description="SCP2" evidence="2">
    <location>
        <begin position="10"/>
        <end position="101"/>
    </location>
</feature>
<comment type="caution">
    <text evidence="3">The sequence shown here is derived from an EMBL/GenBank/DDBJ whole genome shotgun (WGS) entry which is preliminary data.</text>
</comment>
<dbReference type="PANTHER" id="PTHR38693">
    <property type="entry name" value="UBIQUINONE BIOSYNTHESIS PROTEIN UBIJ"/>
    <property type="match status" value="1"/>
</dbReference>
<dbReference type="RefSeq" id="WP_186914553.1">
    <property type="nucleotide sequence ID" value="NZ_JACOFZ010000001.1"/>
</dbReference>
<reference evidence="3" key="1">
    <citation type="submission" date="2020-08" db="EMBL/GenBank/DDBJ databases">
        <title>Novel species isolated from subtropical streams in China.</title>
        <authorList>
            <person name="Lu H."/>
        </authorList>
    </citation>
    <scope>NUCLEOTIDE SEQUENCE</scope>
    <source>
        <strain evidence="3">LX22W</strain>
    </source>
</reference>
<evidence type="ECO:0000313" key="3">
    <source>
        <dbReference type="EMBL" id="MBC3880993.1"/>
    </source>
</evidence>
<comment type="function">
    <text evidence="1">Required for ubiquinone (coenzyme Q) biosynthesis. Binds hydrophobic ubiquinone biosynthetic intermediates via its SCP2 domain and is essential for the stability of the Ubi complex. May constitute a docking platform where Ubi enzymes assemble and access their SCP2-bound polyprenyl substrates.</text>
</comment>
<gene>
    <name evidence="1" type="primary">ubiJ</name>
    <name evidence="3" type="ORF">H8K36_06380</name>
</gene>
<evidence type="ECO:0000313" key="4">
    <source>
        <dbReference type="Proteomes" id="UP000627446"/>
    </source>
</evidence>
<organism evidence="3 4">
    <name type="scientific">Undibacterium nitidum</name>
    <dbReference type="NCBI Taxonomy" id="2762298"/>
    <lineage>
        <taxon>Bacteria</taxon>
        <taxon>Pseudomonadati</taxon>
        <taxon>Pseudomonadota</taxon>
        <taxon>Betaproteobacteria</taxon>
        <taxon>Burkholderiales</taxon>
        <taxon>Oxalobacteraceae</taxon>
        <taxon>Undibacterium</taxon>
    </lineage>
</organism>
<sequence length="195" mass="21899">MISTSFVLFVNHLLAKEPWARERLQLHANKLVCVDLELVQLRANIGADGLLQAADTNTTPANVSLRIKPADLPLIAQDPKKAVSYVKIDGDADLANVISGLSQDLRWEAEEDLAKLFGDITASRMVSSGNAVREHLQRTHQSLKENFAEYFLEENPMLVRPQAVEAFATQVVKTRDDVERLMKRIERLEKAKVQK</sequence>
<dbReference type="EMBL" id="JACOFZ010000001">
    <property type="protein sequence ID" value="MBC3880993.1"/>
    <property type="molecule type" value="Genomic_DNA"/>
</dbReference>
<dbReference type="InterPro" id="IPR038989">
    <property type="entry name" value="UbiJ"/>
</dbReference>
<dbReference type="Proteomes" id="UP000627446">
    <property type="component" value="Unassembled WGS sequence"/>
</dbReference>
<keyword evidence="1" id="KW-0831">Ubiquinone biosynthesis</keyword>
<dbReference type="GO" id="GO:0005737">
    <property type="term" value="C:cytoplasm"/>
    <property type="evidence" value="ECO:0007669"/>
    <property type="project" value="UniProtKB-SubCell"/>
</dbReference>
<proteinExistence type="inferred from homology"/>
<dbReference type="AlphaFoldDB" id="A0A923HMB6"/>
<accession>A0A923HMB6</accession>
<name>A0A923HMB6_9BURK</name>
<protein>
    <recommendedName>
        <fullName evidence="1">Ubiquinone biosynthesis accessory factor UbiJ</fullName>
    </recommendedName>
</protein>
<comment type="similarity">
    <text evidence="1">Belongs to the UbiJ family.</text>
</comment>